<feature type="coiled-coil region" evidence="16">
    <location>
        <begin position="415"/>
        <end position="481"/>
    </location>
</feature>
<keyword evidence="9 22" id="KW-0418">Kinase</keyword>
<feature type="domain" description="HPt" evidence="21">
    <location>
        <begin position="870"/>
        <end position="963"/>
    </location>
</feature>
<dbReference type="InterPro" id="IPR036097">
    <property type="entry name" value="HisK_dim/P_sf"/>
</dbReference>
<dbReference type="SMART" id="SM00387">
    <property type="entry name" value="HATPase_c"/>
    <property type="match status" value="1"/>
</dbReference>
<keyword evidence="10" id="KW-0067">ATP-binding</keyword>
<proteinExistence type="predicted"/>
<sequence>MITMGIRGRLLLAFGAIVLCMLLSASTGWLGFSAVEDANDRITQEALPNLLLAQEISETSKAVVSSLPSLARVQNLEELAQQSRRLSQAQSSIQDKITHLTQREILGPQLNEVNIAANALFDVTMKQEVLMAERVRVSAHFNGSFTKALTTSDRLTQISRTLVENAYTRSMAAIVRTYDLVEETQEEEQLLAALDGIAEDNLDQLERMTELRLLSILLTHKLNTVARELDIAKISQLKQDFAQSWRIIERRLRFASDPGRQSEATLLLQELQVETTGSSGADVFSLREQLVRLDKQVEALTKEAAKHSTELTAAVERITSSSQDWINQAITDSGLAITAGQITLVALAAISLLVTFAVVYFYVQGNLLKRLSRLHEGMATLASGNLSSTINDYGSDELHTMAKTLEVFRQTAVVRGQLEEQQVKVNQELQRYQNELEQLVEDRTEKLVEVNQQLEEEAVRLEKARKQAEEANRAKSTFLATMSHEIRTPMNGILGTTSLLKDTQLNTEQQRLTSTIAESGNVLLCILNDILDYSKIEAGQLTFEQIPFSVHTIIERLITLFTPLAQEKDLSLTYHVAGNVPDGSLGDPARLYQVLSNLLSNAIKFTEVGGIQLQVTANSTQSELKFSVIDSGIGIPKDKISSLFDAFSQAEDSTSRRYGGTGLGLAICDKLIKGMQGTVSVESELHIGSTFTFTLPMETCEYKAESPIVSEQEALPAAKILIAEDIETNRFILRSMLIKLGMSVFEAHNGLEALDQLQRERPDLVLMDVSMPEMDGLEATQQIRKLADTALASTPIIATTAHVIGVDADKCKEAGMDGFLAKPFEQAELHQILRSVLQKDGKATAQQCASSQVATNHTQVLDLETLDQDVEMLGEAALAEIIELFEVESKQLLSNVLSAQTSEQQKKAAHALKSAAASLGLQELRELSANVEAAKLPPEGLRDALERAINALTDYEASTLSAKI</sequence>
<dbReference type="CDD" id="cd16172">
    <property type="entry name" value="TorS_sensor_domain"/>
    <property type="match status" value="1"/>
</dbReference>
<dbReference type="Pfam" id="PF00072">
    <property type="entry name" value="Response_reg"/>
    <property type="match status" value="1"/>
</dbReference>
<dbReference type="InterPro" id="IPR003594">
    <property type="entry name" value="HATPase_dom"/>
</dbReference>
<dbReference type="EC" id="2.7.13.3" evidence="3"/>
<dbReference type="CDD" id="cd17546">
    <property type="entry name" value="REC_hyHK_CKI1_RcsC-like"/>
    <property type="match status" value="1"/>
</dbReference>
<evidence type="ECO:0000256" key="10">
    <source>
        <dbReference type="ARBA" id="ARBA00022840"/>
    </source>
</evidence>
<dbReference type="SMART" id="SM00448">
    <property type="entry name" value="REC"/>
    <property type="match status" value="1"/>
</dbReference>
<dbReference type="FunFam" id="3.30.565.10:FF:000010">
    <property type="entry name" value="Sensor histidine kinase RcsC"/>
    <property type="match status" value="1"/>
</dbReference>
<evidence type="ECO:0000259" key="18">
    <source>
        <dbReference type="PROSITE" id="PS50109"/>
    </source>
</evidence>
<accession>A0A1I6Z5C0</accession>
<evidence type="ECO:0000256" key="2">
    <source>
        <dbReference type="ARBA" id="ARBA00004651"/>
    </source>
</evidence>
<dbReference type="Pfam" id="PF00512">
    <property type="entry name" value="HisKA"/>
    <property type="match status" value="1"/>
</dbReference>
<dbReference type="Pfam" id="PF21689">
    <property type="entry name" value="TorS_sensor_domain"/>
    <property type="match status" value="1"/>
</dbReference>
<feature type="domain" description="HAMP" evidence="20">
    <location>
        <begin position="365"/>
        <end position="417"/>
    </location>
</feature>
<dbReference type="AlphaFoldDB" id="A0A1I6Z5C0"/>
<comment type="subcellular location">
    <subcellularLocation>
        <location evidence="2">Cell membrane</location>
        <topology evidence="2">Multi-pass membrane protein</topology>
    </subcellularLocation>
</comment>
<dbReference type="SMART" id="SM00388">
    <property type="entry name" value="HisKA"/>
    <property type="match status" value="1"/>
</dbReference>
<evidence type="ECO:0000256" key="1">
    <source>
        <dbReference type="ARBA" id="ARBA00000085"/>
    </source>
</evidence>
<dbReference type="CDD" id="cd00082">
    <property type="entry name" value="HisKA"/>
    <property type="match status" value="1"/>
</dbReference>
<keyword evidence="8" id="KW-0547">Nucleotide-binding</keyword>
<dbReference type="Pfam" id="PF02518">
    <property type="entry name" value="HATPase_c"/>
    <property type="match status" value="1"/>
</dbReference>
<dbReference type="GO" id="GO:0000155">
    <property type="term" value="F:phosphorelay sensor kinase activity"/>
    <property type="evidence" value="ECO:0007669"/>
    <property type="project" value="InterPro"/>
</dbReference>
<dbReference type="InterPro" id="IPR004358">
    <property type="entry name" value="Sig_transdc_His_kin-like_C"/>
</dbReference>
<dbReference type="InterPro" id="IPR037952">
    <property type="entry name" value="Sensor_TorS"/>
</dbReference>
<evidence type="ECO:0000259" key="21">
    <source>
        <dbReference type="PROSITE" id="PS50894"/>
    </source>
</evidence>
<dbReference type="Pfam" id="PF01627">
    <property type="entry name" value="Hpt"/>
    <property type="match status" value="1"/>
</dbReference>
<dbReference type="Proteomes" id="UP000183371">
    <property type="component" value="Unassembled WGS sequence"/>
</dbReference>
<dbReference type="InterPro" id="IPR008207">
    <property type="entry name" value="Sig_transdc_His_kin_Hpt_dom"/>
</dbReference>
<keyword evidence="12" id="KW-0902">Two-component regulatory system</keyword>
<evidence type="ECO:0000256" key="16">
    <source>
        <dbReference type="SAM" id="Coils"/>
    </source>
</evidence>
<keyword evidence="6" id="KW-0808">Transferase</keyword>
<evidence type="ECO:0000313" key="22">
    <source>
        <dbReference type="EMBL" id="SFT57933.1"/>
    </source>
</evidence>
<evidence type="ECO:0000256" key="13">
    <source>
        <dbReference type="ARBA" id="ARBA00023136"/>
    </source>
</evidence>
<dbReference type="FunFam" id="1.10.287.130:FF:000003">
    <property type="entry name" value="Histidine kinase"/>
    <property type="match status" value="1"/>
</dbReference>
<keyword evidence="7 17" id="KW-0812">Transmembrane</keyword>
<comment type="catalytic activity">
    <reaction evidence="1">
        <text>ATP + protein L-histidine = ADP + protein N-phospho-L-histidine.</text>
        <dbReference type="EC" id="2.7.13.3"/>
    </reaction>
</comment>
<dbReference type="InterPro" id="IPR001789">
    <property type="entry name" value="Sig_transdc_resp-reg_receiver"/>
</dbReference>
<evidence type="ECO:0000256" key="14">
    <source>
        <dbReference type="PROSITE-ProRule" id="PRU00110"/>
    </source>
</evidence>
<dbReference type="InterPro" id="IPR003661">
    <property type="entry name" value="HisK_dim/P_dom"/>
</dbReference>
<dbReference type="InterPro" id="IPR011006">
    <property type="entry name" value="CheY-like_superfamily"/>
</dbReference>
<dbReference type="SUPFAM" id="SSF52172">
    <property type="entry name" value="CheY-like"/>
    <property type="match status" value="1"/>
</dbReference>
<dbReference type="SUPFAM" id="SSF47384">
    <property type="entry name" value="Homodimeric domain of signal transducing histidine kinase"/>
    <property type="match status" value="1"/>
</dbReference>
<dbReference type="SMART" id="SM00304">
    <property type="entry name" value="HAMP"/>
    <property type="match status" value="1"/>
</dbReference>
<dbReference type="Gene3D" id="3.40.50.2300">
    <property type="match status" value="1"/>
</dbReference>
<dbReference type="InterPro" id="IPR014302">
    <property type="entry name" value="Sig_transdc_His_kinase_TorS"/>
</dbReference>
<dbReference type="SUPFAM" id="SSF47226">
    <property type="entry name" value="Histidine-containing phosphotransfer domain, HPT domain"/>
    <property type="match status" value="1"/>
</dbReference>
<evidence type="ECO:0000313" key="23">
    <source>
        <dbReference type="Proteomes" id="UP000183371"/>
    </source>
</evidence>
<dbReference type="Pfam" id="PF00672">
    <property type="entry name" value="HAMP"/>
    <property type="match status" value="1"/>
</dbReference>
<evidence type="ECO:0000256" key="6">
    <source>
        <dbReference type="ARBA" id="ARBA00022679"/>
    </source>
</evidence>
<evidence type="ECO:0000256" key="7">
    <source>
        <dbReference type="ARBA" id="ARBA00022692"/>
    </source>
</evidence>
<evidence type="ECO:0000256" key="12">
    <source>
        <dbReference type="ARBA" id="ARBA00023012"/>
    </source>
</evidence>
<evidence type="ECO:0000256" key="3">
    <source>
        <dbReference type="ARBA" id="ARBA00012438"/>
    </source>
</evidence>
<reference evidence="23" key="1">
    <citation type="submission" date="2016-10" db="EMBL/GenBank/DDBJ databases">
        <authorList>
            <person name="Varghese N."/>
            <person name="Submissions S."/>
        </authorList>
    </citation>
    <scope>NUCLEOTIDE SEQUENCE [LARGE SCALE GENOMIC DNA]</scope>
    <source>
        <strain evidence="23">DSM 17465</strain>
    </source>
</reference>
<dbReference type="CDD" id="cd06225">
    <property type="entry name" value="HAMP"/>
    <property type="match status" value="1"/>
</dbReference>
<evidence type="ECO:0000256" key="4">
    <source>
        <dbReference type="ARBA" id="ARBA00022475"/>
    </source>
</evidence>
<dbReference type="PROSITE" id="PS50885">
    <property type="entry name" value="HAMP"/>
    <property type="match status" value="1"/>
</dbReference>
<dbReference type="InterPro" id="IPR038188">
    <property type="entry name" value="TorS_sensor_sf"/>
</dbReference>
<name>A0A1I6Z5C0_9HYPH</name>
<dbReference type="NCBIfam" id="TIGR02956">
    <property type="entry name" value="TMAO_torS"/>
    <property type="match status" value="1"/>
</dbReference>
<dbReference type="PIRSF" id="PIRSF036437">
    <property type="entry name" value="HK_TorS"/>
    <property type="match status" value="1"/>
</dbReference>
<evidence type="ECO:0000256" key="5">
    <source>
        <dbReference type="ARBA" id="ARBA00022553"/>
    </source>
</evidence>
<dbReference type="PROSITE" id="PS50110">
    <property type="entry name" value="RESPONSE_REGULATORY"/>
    <property type="match status" value="1"/>
</dbReference>
<dbReference type="Gene3D" id="3.30.565.10">
    <property type="entry name" value="Histidine kinase-like ATPase, C-terminal domain"/>
    <property type="match status" value="1"/>
</dbReference>
<dbReference type="SUPFAM" id="SSF55874">
    <property type="entry name" value="ATPase domain of HSP90 chaperone/DNA topoisomerase II/histidine kinase"/>
    <property type="match status" value="1"/>
</dbReference>
<keyword evidence="4" id="KW-1003">Cell membrane</keyword>
<dbReference type="Gene3D" id="1.10.287.130">
    <property type="match status" value="1"/>
</dbReference>
<keyword evidence="13 17" id="KW-0472">Membrane</keyword>
<keyword evidence="16" id="KW-0175">Coiled coil</keyword>
<dbReference type="PRINTS" id="PR00344">
    <property type="entry name" value="BCTRLSENSOR"/>
</dbReference>
<dbReference type="InterPro" id="IPR036890">
    <property type="entry name" value="HATPase_C_sf"/>
</dbReference>
<gene>
    <name evidence="22" type="ORF">SAMN05444141_10286</name>
</gene>
<dbReference type="GO" id="GO:0005524">
    <property type="term" value="F:ATP binding"/>
    <property type="evidence" value="ECO:0007669"/>
    <property type="project" value="UniProtKB-KW"/>
</dbReference>
<dbReference type="CDD" id="cd16922">
    <property type="entry name" value="HATPase_EvgS-ArcB-TorS-like"/>
    <property type="match status" value="1"/>
</dbReference>
<dbReference type="Gene3D" id="1.20.58.920">
    <property type="match status" value="1"/>
</dbReference>
<evidence type="ECO:0000259" key="19">
    <source>
        <dbReference type="PROSITE" id="PS50110"/>
    </source>
</evidence>
<feature type="transmembrane region" description="Helical" evidence="17">
    <location>
        <begin position="342"/>
        <end position="363"/>
    </location>
</feature>
<evidence type="ECO:0000256" key="11">
    <source>
        <dbReference type="ARBA" id="ARBA00022989"/>
    </source>
</evidence>
<feature type="domain" description="Histidine kinase" evidence="18">
    <location>
        <begin position="481"/>
        <end position="699"/>
    </location>
</feature>
<dbReference type="GO" id="GO:0005886">
    <property type="term" value="C:plasma membrane"/>
    <property type="evidence" value="ECO:0007669"/>
    <property type="project" value="UniProtKB-SubCell"/>
</dbReference>
<evidence type="ECO:0000256" key="8">
    <source>
        <dbReference type="ARBA" id="ARBA00022741"/>
    </source>
</evidence>
<dbReference type="PROSITE" id="PS50894">
    <property type="entry name" value="HPT"/>
    <property type="match status" value="1"/>
</dbReference>
<evidence type="ECO:0000256" key="15">
    <source>
        <dbReference type="PROSITE-ProRule" id="PRU00169"/>
    </source>
</evidence>
<organism evidence="22 23">
    <name type="scientific">Pseudovibrio denitrificans</name>
    <dbReference type="NCBI Taxonomy" id="258256"/>
    <lineage>
        <taxon>Bacteria</taxon>
        <taxon>Pseudomonadati</taxon>
        <taxon>Pseudomonadota</taxon>
        <taxon>Alphaproteobacteria</taxon>
        <taxon>Hyphomicrobiales</taxon>
        <taxon>Stappiaceae</taxon>
        <taxon>Pseudovibrio</taxon>
    </lineage>
</organism>
<evidence type="ECO:0000256" key="9">
    <source>
        <dbReference type="ARBA" id="ARBA00022777"/>
    </source>
</evidence>
<dbReference type="InterPro" id="IPR003660">
    <property type="entry name" value="HAMP_dom"/>
</dbReference>
<dbReference type="InterPro" id="IPR005467">
    <property type="entry name" value="His_kinase_dom"/>
</dbReference>
<protein>
    <recommendedName>
        <fullName evidence="3">histidine kinase</fullName>
        <ecNumber evidence="3">2.7.13.3</ecNumber>
    </recommendedName>
</protein>
<dbReference type="Gene3D" id="1.20.120.160">
    <property type="entry name" value="HPT domain"/>
    <property type="match status" value="1"/>
</dbReference>
<feature type="modified residue" description="4-aspartylphosphate" evidence="15">
    <location>
        <position position="768"/>
    </location>
</feature>
<feature type="modified residue" description="Phosphohistidine" evidence="14">
    <location>
        <position position="910"/>
    </location>
</feature>
<evidence type="ECO:0000256" key="17">
    <source>
        <dbReference type="SAM" id="Phobius"/>
    </source>
</evidence>
<dbReference type="InterPro" id="IPR036641">
    <property type="entry name" value="HPT_dom_sf"/>
</dbReference>
<keyword evidence="11 17" id="KW-1133">Transmembrane helix</keyword>
<dbReference type="EMBL" id="FPBD01000002">
    <property type="protein sequence ID" value="SFT57933.1"/>
    <property type="molecule type" value="Genomic_DNA"/>
</dbReference>
<dbReference type="PROSITE" id="PS50109">
    <property type="entry name" value="HIS_KIN"/>
    <property type="match status" value="1"/>
</dbReference>
<dbReference type="PANTHER" id="PTHR45339">
    <property type="entry name" value="HYBRID SIGNAL TRANSDUCTION HISTIDINE KINASE J"/>
    <property type="match status" value="1"/>
</dbReference>
<feature type="coiled-coil region" evidence="16">
    <location>
        <begin position="283"/>
        <end position="317"/>
    </location>
</feature>
<feature type="domain" description="Response regulatory" evidence="19">
    <location>
        <begin position="719"/>
        <end position="837"/>
    </location>
</feature>
<dbReference type="PANTHER" id="PTHR45339:SF1">
    <property type="entry name" value="HYBRID SIGNAL TRANSDUCTION HISTIDINE KINASE J"/>
    <property type="match status" value="1"/>
</dbReference>
<keyword evidence="5 15" id="KW-0597">Phosphoprotein</keyword>
<evidence type="ECO:0000259" key="20">
    <source>
        <dbReference type="PROSITE" id="PS50885"/>
    </source>
</evidence>
<keyword evidence="23" id="KW-1185">Reference proteome</keyword>